<reference evidence="1 2" key="1">
    <citation type="submission" date="2018-06" db="EMBL/GenBank/DDBJ databases">
        <authorList>
            <consortium name="Pathogen Informatics"/>
            <person name="Doyle S."/>
        </authorList>
    </citation>
    <scope>NUCLEOTIDE SEQUENCE [LARGE SCALE GENOMIC DNA]</scope>
    <source>
        <strain evidence="1 2">NCTC10738</strain>
    </source>
</reference>
<dbReference type="Proteomes" id="UP000254069">
    <property type="component" value="Unassembled WGS sequence"/>
</dbReference>
<evidence type="ECO:0000313" key="1">
    <source>
        <dbReference type="EMBL" id="SUJ07102.1"/>
    </source>
</evidence>
<dbReference type="EMBL" id="UGYO01000002">
    <property type="protein sequence ID" value="SUJ07102.1"/>
    <property type="molecule type" value="Genomic_DNA"/>
</dbReference>
<sequence>MKRPASLQKAVLFEYGKGAGFCILHNGAIKLRYEKARLFTQAGLSEYGKGAGI</sequence>
<proteinExistence type="predicted"/>
<gene>
    <name evidence="1" type="ORF">NCTC10738_03939</name>
</gene>
<protein>
    <submittedName>
        <fullName evidence="1">Uncharacterized protein</fullName>
    </submittedName>
</protein>
<dbReference type="RefSeq" id="WP_181881412.1">
    <property type="nucleotide sequence ID" value="NZ_JADZHC010000048.1"/>
</dbReference>
<dbReference type="AlphaFoldDB" id="A0A380BWA0"/>
<organism evidence="1 2">
    <name type="scientific">Shewanella algae</name>
    <dbReference type="NCBI Taxonomy" id="38313"/>
    <lineage>
        <taxon>Bacteria</taxon>
        <taxon>Pseudomonadati</taxon>
        <taxon>Pseudomonadota</taxon>
        <taxon>Gammaproteobacteria</taxon>
        <taxon>Alteromonadales</taxon>
        <taxon>Shewanellaceae</taxon>
        <taxon>Shewanella</taxon>
    </lineage>
</organism>
<accession>A0A380BWA0</accession>
<keyword evidence="2" id="KW-1185">Reference proteome</keyword>
<evidence type="ECO:0000313" key="2">
    <source>
        <dbReference type="Proteomes" id="UP000254069"/>
    </source>
</evidence>
<name>A0A380BWA0_9GAMM</name>